<dbReference type="Proteomes" id="UP001275084">
    <property type="component" value="Unassembled WGS sequence"/>
</dbReference>
<accession>A0AAJ0MBE4</accession>
<keyword evidence="1" id="KW-0812">Transmembrane</keyword>
<dbReference type="AlphaFoldDB" id="A0AAJ0MBE4"/>
<reference evidence="2" key="1">
    <citation type="journal article" date="2023" name="Mol. Phylogenet. Evol.">
        <title>Genome-scale phylogeny and comparative genomics of the fungal order Sordariales.</title>
        <authorList>
            <person name="Hensen N."/>
            <person name="Bonometti L."/>
            <person name="Westerberg I."/>
            <person name="Brannstrom I.O."/>
            <person name="Guillou S."/>
            <person name="Cros-Aarteil S."/>
            <person name="Calhoun S."/>
            <person name="Haridas S."/>
            <person name="Kuo A."/>
            <person name="Mondo S."/>
            <person name="Pangilinan J."/>
            <person name="Riley R."/>
            <person name="LaButti K."/>
            <person name="Andreopoulos B."/>
            <person name="Lipzen A."/>
            <person name="Chen C."/>
            <person name="Yan M."/>
            <person name="Daum C."/>
            <person name="Ng V."/>
            <person name="Clum A."/>
            <person name="Steindorff A."/>
            <person name="Ohm R.A."/>
            <person name="Martin F."/>
            <person name="Silar P."/>
            <person name="Natvig D.O."/>
            <person name="Lalanne C."/>
            <person name="Gautier V."/>
            <person name="Ament-Velasquez S.L."/>
            <person name="Kruys A."/>
            <person name="Hutchinson M.I."/>
            <person name="Powell A.J."/>
            <person name="Barry K."/>
            <person name="Miller A.N."/>
            <person name="Grigoriev I.V."/>
            <person name="Debuchy R."/>
            <person name="Gladieux P."/>
            <person name="Hiltunen Thoren M."/>
            <person name="Johannesson H."/>
        </authorList>
    </citation>
    <scope>NUCLEOTIDE SEQUENCE</scope>
    <source>
        <strain evidence="2">CBS 955.72</strain>
    </source>
</reference>
<gene>
    <name evidence="2" type="ORF">B0T25DRAFT_297645</name>
</gene>
<evidence type="ECO:0000313" key="3">
    <source>
        <dbReference type="Proteomes" id="UP001275084"/>
    </source>
</evidence>
<keyword evidence="1" id="KW-1133">Transmembrane helix</keyword>
<keyword evidence="3" id="KW-1185">Reference proteome</keyword>
<evidence type="ECO:0000256" key="1">
    <source>
        <dbReference type="SAM" id="Phobius"/>
    </source>
</evidence>
<feature type="transmembrane region" description="Helical" evidence="1">
    <location>
        <begin position="12"/>
        <end position="33"/>
    </location>
</feature>
<comment type="caution">
    <text evidence="2">The sequence shown here is derived from an EMBL/GenBank/DDBJ whole genome shotgun (WGS) entry which is preliminary data.</text>
</comment>
<keyword evidence="1" id="KW-0472">Membrane</keyword>
<reference evidence="2" key="2">
    <citation type="submission" date="2023-06" db="EMBL/GenBank/DDBJ databases">
        <authorList>
            <consortium name="Lawrence Berkeley National Laboratory"/>
            <person name="Haridas S."/>
            <person name="Hensen N."/>
            <person name="Bonometti L."/>
            <person name="Westerberg I."/>
            <person name="Brannstrom I.O."/>
            <person name="Guillou S."/>
            <person name="Cros-Aarteil S."/>
            <person name="Calhoun S."/>
            <person name="Kuo A."/>
            <person name="Mondo S."/>
            <person name="Pangilinan J."/>
            <person name="Riley R."/>
            <person name="Labutti K."/>
            <person name="Andreopoulos B."/>
            <person name="Lipzen A."/>
            <person name="Chen C."/>
            <person name="Yanf M."/>
            <person name="Daum C."/>
            <person name="Ng V."/>
            <person name="Clum A."/>
            <person name="Steindorff A."/>
            <person name="Ohm R."/>
            <person name="Martin F."/>
            <person name="Silar P."/>
            <person name="Natvig D."/>
            <person name="Lalanne C."/>
            <person name="Gautier V."/>
            <person name="Ament-Velasquez S.L."/>
            <person name="Kruys A."/>
            <person name="Hutchinson M.I."/>
            <person name="Powell A.J."/>
            <person name="Barry K."/>
            <person name="Miller A.N."/>
            <person name="Grigoriev I.V."/>
            <person name="Debuchy R."/>
            <person name="Gladieux P."/>
            <person name="Thoren M.H."/>
            <person name="Johannesson H."/>
        </authorList>
    </citation>
    <scope>NUCLEOTIDE SEQUENCE</scope>
    <source>
        <strain evidence="2">CBS 955.72</strain>
    </source>
</reference>
<name>A0AAJ0MBE4_9PEZI</name>
<proteinExistence type="predicted"/>
<feature type="transmembrane region" description="Helical" evidence="1">
    <location>
        <begin position="147"/>
        <end position="173"/>
    </location>
</feature>
<evidence type="ECO:0000313" key="2">
    <source>
        <dbReference type="EMBL" id="KAK3347238.1"/>
    </source>
</evidence>
<sequence>MSDNSGSSDSQFSLPSLAVAVAALVISVVALAGTATQVLQQYLSTAVGCSSCGARVIGAWARYIKLVFHLWELRFEVVFSSPVIVVTPRDTTHLSESERLEFVLDGTPKSIQESGIQPSSVLRRARFPKNSHSGGPKNKFDRRKDRYVADGNGVLITGINVPYVGLVFTVALYGDLRPGRDRVIPSEPCQLSSSPAHACHQVRRLRGQAF</sequence>
<dbReference type="EMBL" id="JAUIQD010000006">
    <property type="protein sequence ID" value="KAK3347238.1"/>
    <property type="molecule type" value="Genomic_DNA"/>
</dbReference>
<protein>
    <submittedName>
        <fullName evidence="2">Uncharacterized protein</fullName>
    </submittedName>
</protein>
<organism evidence="2 3">
    <name type="scientific">Lasiosphaeria hispida</name>
    <dbReference type="NCBI Taxonomy" id="260671"/>
    <lineage>
        <taxon>Eukaryota</taxon>
        <taxon>Fungi</taxon>
        <taxon>Dikarya</taxon>
        <taxon>Ascomycota</taxon>
        <taxon>Pezizomycotina</taxon>
        <taxon>Sordariomycetes</taxon>
        <taxon>Sordariomycetidae</taxon>
        <taxon>Sordariales</taxon>
        <taxon>Lasiosphaeriaceae</taxon>
        <taxon>Lasiosphaeria</taxon>
    </lineage>
</organism>